<dbReference type="AlphaFoldDB" id="A0A956SBV3"/>
<evidence type="ECO:0000313" key="3">
    <source>
        <dbReference type="EMBL" id="MCA9754670.1"/>
    </source>
</evidence>
<dbReference type="Proteomes" id="UP000739538">
    <property type="component" value="Unassembled WGS sequence"/>
</dbReference>
<keyword evidence="2" id="KW-0732">Signal</keyword>
<sequence>MKPSRTSLVLTAMALATLSVSSQPVHASTGFNWLRIGAGARAVALGNAVVSNVSDPSANYWNPGAMAFIPGTNLELTHNESFQAVRYEFAGLTHQKGRNTWGVALHGVWTDDLPGRDELGNETPDFSYADLALAANYALAWSDQIGVGLGFEYLREVISTAQATGVAVNFGIQARDVLPGTDLGFSVLHLGSSPKFVEEEFDLPMTVQGGITHRIPVQALDGSFHVSAEVRSERDADAQVVFGSEYRYQEFTAIQVGYRTQHDTQDFSFGLGVGSNRLRGQYAYVPFGENLGDQHRFSVQIGL</sequence>
<dbReference type="NCBIfam" id="NF033709">
    <property type="entry name" value="PorV_fam"/>
    <property type="match status" value="1"/>
</dbReference>
<reference evidence="3" key="1">
    <citation type="submission" date="2020-04" db="EMBL/GenBank/DDBJ databases">
        <authorList>
            <person name="Zhang T."/>
        </authorList>
    </citation>
    <scope>NUCLEOTIDE SEQUENCE</scope>
    <source>
        <strain evidence="3">HKST-UBA02</strain>
    </source>
</reference>
<name>A0A956SBV3_UNCEI</name>
<organism evidence="3 4">
    <name type="scientific">Eiseniibacteriota bacterium</name>
    <dbReference type="NCBI Taxonomy" id="2212470"/>
    <lineage>
        <taxon>Bacteria</taxon>
        <taxon>Candidatus Eiseniibacteriota</taxon>
    </lineage>
</organism>
<dbReference type="InterPro" id="IPR005362">
    <property type="entry name" value="UPF0164"/>
</dbReference>
<feature type="signal peptide" evidence="2">
    <location>
        <begin position="1"/>
        <end position="27"/>
    </location>
</feature>
<evidence type="ECO:0000256" key="2">
    <source>
        <dbReference type="SAM" id="SignalP"/>
    </source>
</evidence>
<comment type="caution">
    <text evidence="3">The sequence shown here is derived from an EMBL/GenBank/DDBJ whole genome shotgun (WGS) entry which is preliminary data.</text>
</comment>
<accession>A0A956SBV3</accession>
<reference evidence="3" key="2">
    <citation type="journal article" date="2021" name="Microbiome">
        <title>Successional dynamics and alternative stable states in a saline activated sludge microbial community over 9 years.</title>
        <authorList>
            <person name="Wang Y."/>
            <person name="Ye J."/>
            <person name="Ju F."/>
            <person name="Liu L."/>
            <person name="Boyd J.A."/>
            <person name="Deng Y."/>
            <person name="Parks D.H."/>
            <person name="Jiang X."/>
            <person name="Yin X."/>
            <person name="Woodcroft B.J."/>
            <person name="Tyson G.W."/>
            <person name="Hugenholtz P."/>
            <person name="Polz M.F."/>
            <person name="Zhang T."/>
        </authorList>
    </citation>
    <scope>NUCLEOTIDE SEQUENCE</scope>
    <source>
        <strain evidence="3">HKST-UBA02</strain>
    </source>
</reference>
<proteinExistence type="inferred from homology"/>
<protein>
    <submittedName>
        <fullName evidence="3">PorV/PorQ family protein</fullName>
    </submittedName>
</protein>
<evidence type="ECO:0000256" key="1">
    <source>
        <dbReference type="ARBA" id="ARBA00005846"/>
    </source>
</evidence>
<feature type="chain" id="PRO_5036730691" evidence="2">
    <location>
        <begin position="28"/>
        <end position="303"/>
    </location>
</feature>
<evidence type="ECO:0000313" key="4">
    <source>
        <dbReference type="Proteomes" id="UP000739538"/>
    </source>
</evidence>
<dbReference type="Gene3D" id="2.40.160.60">
    <property type="entry name" value="Outer membrane protein transport protein (OMPP1/FadL/TodX)"/>
    <property type="match status" value="1"/>
</dbReference>
<comment type="similarity">
    <text evidence="1">Belongs to the UPF0164 family.</text>
</comment>
<dbReference type="Pfam" id="PF03687">
    <property type="entry name" value="UPF0164"/>
    <property type="match status" value="1"/>
</dbReference>
<dbReference type="EMBL" id="JAGQHS010000007">
    <property type="protein sequence ID" value="MCA9754670.1"/>
    <property type="molecule type" value="Genomic_DNA"/>
</dbReference>
<dbReference type="SUPFAM" id="SSF56935">
    <property type="entry name" value="Porins"/>
    <property type="match status" value="1"/>
</dbReference>
<gene>
    <name evidence="3" type="ORF">KDA27_02625</name>
</gene>